<evidence type="ECO:0000313" key="1">
    <source>
        <dbReference type="EMBL" id="MCK9802170.1"/>
    </source>
</evidence>
<dbReference type="EMBL" id="JALQCW010000111">
    <property type="protein sequence ID" value="MCK9802170.1"/>
    <property type="molecule type" value="Genomic_DNA"/>
</dbReference>
<comment type="caution">
    <text evidence="1">The sequence shown here is derived from an EMBL/GenBank/DDBJ whole genome shotgun (WGS) entry which is preliminary data.</text>
</comment>
<reference evidence="1 2" key="1">
    <citation type="journal article" date="2022" name="Int. J. Syst. Evol. Microbiol.">
        <title>Pseudomonas aegrilactucae sp. nov. and Pseudomonas morbosilactucae sp. nov., pathogens causing bacterial rot of lettuce in Japan.</title>
        <authorList>
            <person name="Sawada H."/>
            <person name="Fujikawa T."/>
            <person name="Satou M."/>
        </authorList>
    </citation>
    <scope>NUCLEOTIDE SEQUENCE [LARGE SCALE GENOMIC DNA]</scope>
    <source>
        <strain evidence="1 2">MAFF 302030</strain>
    </source>
</reference>
<protein>
    <submittedName>
        <fullName evidence="1">Uncharacterized protein</fullName>
    </submittedName>
</protein>
<reference evidence="1 2" key="2">
    <citation type="journal article" date="2023" name="Plant Pathol.">
        <title>Dismantling and reorganizing Pseudomonas marginalis sensu#lato.</title>
        <authorList>
            <person name="Sawada H."/>
            <person name="Fujikawa T."/>
            <person name="Satou M."/>
        </authorList>
    </citation>
    <scope>NUCLEOTIDE SEQUENCE [LARGE SCALE GENOMIC DNA]</scope>
    <source>
        <strain evidence="1 2">MAFF 302030</strain>
    </source>
</reference>
<organism evidence="1 2">
    <name type="scientific">Pseudomonas morbosilactucae</name>
    <dbReference type="NCBI Taxonomy" id="2938197"/>
    <lineage>
        <taxon>Bacteria</taxon>
        <taxon>Pseudomonadati</taxon>
        <taxon>Pseudomonadota</taxon>
        <taxon>Gammaproteobacteria</taxon>
        <taxon>Pseudomonadales</taxon>
        <taxon>Pseudomonadaceae</taxon>
        <taxon>Pseudomonas</taxon>
    </lineage>
</organism>
<evidence type="ECO:0000313" key="2">
    <source>
        <dbReference type="Proteomes" id="UP001155059"/>
    </source>
</evidence>
<accession>A0A9X1Z1Q6</accession>
<dbReference type="Proteomes" id="UP001155059">
    <property type="component" value="Unassembled WGS sequence"/>
</dbReference>
<name>A0A9X1Z1Q6_9PSED</name>
<gene>
    <name evidence="1" type="ORF">M1B34_32070</name>
</gene>
<sequence length="214" mass="24314">MEVVSSLKDPHASMALRKRLEEAGVVFEFVAYEVSPGVAVDEALHRQAVNALFEQMLADRRERHRLFIQDPRYADVPFGAYLAWDLDRARMSPLTQEDIQDLSRTDLQDGPAALFRAFCNPPYGTRFAAGDDEACALFSQWLAHLGLEPGEPLQVLDWVKGYELDWQDSTESPADSELWSDYFDEGLEWWGVWCLSIWNPARRSLSVVLASTTD</sequence>
<dbReference type="RefSeq" id="WP_268267268.1">
    <property type="nucleotide sequence ID" value="NZ_JALQCW010000111.1"/>
</dbReference>
<proteinExistence type="predicted"/>
<dbReference type="AlphaFoldDB" id="A0A9X1Z1Q6"/>